<dbReference type="AlphaFoldDB" id="A0A4Q9PP54"/>
<feature type="region of interest" description="Disordered" evidence="1">
    <location>
        <begin position="411"/>
        <end position="440"/>
    </location>
</feature>
<dbReference type="Proteomes" id="UP000292082">
    <property type="component" value="Unassembled WGS sequence"/>
</dbReference>
<feature type="region of interest" description="Disordered" evidence="1">
    <location>
        <begin position="520"/>
        <end position="566"/>
    </location>
</feature>
<accession>A0A4Q9PP54</accession>
<feature type="compositionally biased region" description="Polar residues" evidence="1">
    <location>
        <begin position="189"/>
        <end position="206"/>
    </location>
</feature>
<organism evidence="3 4">
    <name type="scientific">Dichomitus squalens</name>
    <dbReference type="NCBI Taxonomy" id="114155"/>
    <lineage>
        <taxon>Eukaryota</taxon>
        <taxon>Fungi</taxon>
        <taxon>Dikarya</taxon>
        <taxon>Basidiomycota</taxon>
        <taxon>Agaricomycotina</taxon>
        <taxon>Agaricomycetes</taxon>
        <taxon>Polyporales</taxon>
        <taxon>Polyporaceae</taxon>
        <taxon>Dichomitus</taxon>
    </lineage>
</organism>
<feature type="compositionally biased region" description="Pro residues" evidence="1">
    <location>
        <begin position="429"/>
        <end position="440"/>
    </location>
</feature>
<protein>
    <submittedName>
        <fullName evidence="3">Uncharacterized protein</fullName>
    </submittedName>
</protein>
<feature type="region of interest" description="Disordered" evidence="1">
    <location>
        <begin position="291"/>
        <end position="317"/>
    </location>
</feature>
<keyword evidence="2" id="KW-0812">Transmembrane</keyword>
<evidence type="ECO:0000313" key="3">
    <source>
        <dbReference type="EMBL" id="TBU55955.1"/>
    </source>
</evidence>
<feature type="compositionally biased region" description="Low complexity" evidence="1">
    <location>
        <begin position="415"/>
        <end position="426"/>
    </location>
</feature>
<keyword evidence="4" id="KW-1185">Reference proteome</keyword>
<keyword evidence="2" id="KW-1133">Transmembrane helix</keyword>
<feature type="region of interest" description="Disordered" evidence="1">
    <location>
        <begin position="182"/>
        <end position="208"/>
    </location>
</feature>
<dbReference type="STRING" id="114155.A0A4Q9PP54"/>
<sequence>MRAPSSARLDHPRSLDARTTVTLRAEATNPRMIYSGRWIINETGAHPSYRIGDSEAASITFYFSGSSLSVFTIGLFDEEPLESTAHFHATYMVDGREDLCTPSQRSSHAASSVVALVDCHAPPSAGPHVFLLSARSPSFSFSYIEIYPAPSPAPTLPPSPNQQMDPRPVLRHYLYGPSRVVHRRDGDSPVSQSSPTGEPTAFSPTGQLMPPCPFTPDCDIPGPSCINPGLHSSCSFPFPPSGISLPTASYNSSGVTTETATATVNSMTNTLPVPSAVSMPPEPPWPMPYPPYPPQTWPEAPSATSSQASSSSIGDTTISRGLTPGGIAGIVVGSVGGVLLLTLFVWLLRRGTFGSGTLFGFRYGDARYLGWKAGVTGTEMRKRDVEGYVTDPVSSSEGSTLAAPFVSATKPPPYSQDSFQASSASSLRKPPPLPAFSPTPPWSTSSSAFDHVYAVSSVSGASRSHTQTYSVSMSVSDMSTLVSEPAQSRPRSSTTYTNTSRLSVGPAYAYRPVPIPERVRSPASTVSTSMVSFDRSDLDGPAPDVAPSEAGSAEPQPETETEGESHWEWMTAESEVPFAHARRASGTGRLGEGGPPLDSSQPPTVMPAYYRVFVIDSFVGKRGSSESEWTTMRCASSEDGKLARVRAVSASLDPWLSASAGAR</sequence>
<proteinExistence type="predicted"/>
<reference evidence="3 4" key="1">
    <citation type="submission" date="2019-01" db="EMBL/GenBank/DDBJ databases">
        <title>Draft genome sequences of three monokaryotic isolates of the white-rot basidiomycete fungus Dichomitus squalens.</title>
        <authorList>
            <consortium name="DOE Joint Genome Institute"/>
            <person name="Lopez S.C."/>
            <person name="Andreopoulos B."/>
            <person name="Pangilinan J."/>
            <person name="Lipzen A."/>
            <person name="Riley R."/>
            <person name="Ahrendt S."/>
            <person name="Ng V."/>
            <person name="Barry K."/>
            <person name="Daum C."/>
            <person name="Grigoriev I.V."/>
            <person name="Hilden K.S."/>
            <person name="Makela M.R."/>
            <person name="de Vries R.P."/>
        </authorList>
    </citation>
    <scope>NUCLEOTIDE SEQUENCE [LARGE SCALE GENOMIC DNA]</scope>
    <source>
        <strain evidence="3 4">CBS 464.89</strain>
    </source>
</reference>
<feature type="compositionally biased region" description="Low complexity" evidence="1">
    <location>
        <begin position="297"/>
        <end position="312"/>
    </location>
</feature>
<feature type="region of interest" description="Disordered" evidence="1">
    <location>
        <begin position="481"/>
        <end position="500"/>
    </location>
</feature>
<evidence type="ECO:0000256" key="2">
    <source>
        <dbReference type="SAM" id="Phobius"/>
    </source>
</evidence>
<dbReference type="EMBL" id="ML145160">
    <property type="protein sequence ID" value="TBU55955.1"/>
    <property type="molecule type" value="Genomic_DNA"/>
</dbReference>
<feature type="transmembrane region" description="Helical" evidence="2">
    <location>
        <begin position="326"/>
        <end position="348"/>
    </location>
</feature>
<keyword evidence="2" id="KW-0472">Membrane</keyword>
<name>A0A4Q9PP54_9APHY</name>
<evidence type="ECO:0000256" key="1">
    <source>
        <dbReference type="SAM" id="MobiDB-lite"/>
    </source>
</evidence>
<evidence type="ECO:0000313" key="4">
    <source>
        <dbReference type="Proteomes" id="UP000292082"/>
    </source>
</evidence>
<feature type="compositionally biased region" description="Polar residues" evidence="1">
    <location>
        <begin position="522"/>
        <end position="531"/>
    </location>
</feature>
<gene>
    <name evidence="3" type="ORF">BD310DRAFT_883508</name>
</gene>